<dbReference type="PANTHER" id="PTHR30529:SF3">
    <property type="entry name" value="CYTOCHROME B561 HOMOLOG 1"/>
    <property type="match status" value="1"/>
</dbReference>
<comment type="cofactor">
    <cofactor evidence="1">
        <name>heme b</name>
        <dbReference type="ChEBI" id="CHEBI:60344"/>
    </cofactor>
</comment>
<dbReference type="GO" id="GO:0046872">
    <property type="term" value="F:metal ion binding"/>
    <property type="evidence" value="ECO:0007669"/>
    <property type="project" value="UniProtKB-KW"/>
</dbReference>
<evidence type="ECO:0000259" key="14">
    <source>
        <dbReference type="Pfam" id="PF01292"/>
    </source>
</evidence>
<dbReference type="GO" id="GO:0020037">
    <property type="term" value="F:heme binding"/>
    <property type="evidence" value="ECO:0007669"/>
    <property type="project" value="TreeGrafter"/>
</dbReference>
<evidence type="ECO:0000256" key="7">
    <source>
        <dbReference type="ARBA" id="ARBA00022723"/>
    </source>
</evidence>
<evidence type="ECO:0000256" key="9">
    <source>
        <dbReference type="ARBA" id="ARBA00022989"/>
    </source>
</evidence>
<dbReference type="InterPro" id="IPR011577">
    <property type="entry name" value="Cyt_b561_bac/Ni-Hgenase"/>
</dbReference>
<dbReference type="GO" id="GO:0009055">
    <property type="term" value="F:electron transfer activity"/>
    <property type="evidence" value="ECO:0007669"/>
    <property type="project" value="InterPro"/>
</dbReference>
<feature type="transmembrane region" description="Helical" evidence="13">
    <location>
        <begin position="146"/>
        <end position="164"/>
    </location>
</feature>
<accession>A0A0S1B3P6</accession>
<keyword evidence="7" id="KW-0479">Metal-binding</keyword>
<keyword evidence="5" id="KW-0349">Heme</keyword>
<evidence type="ECO:0000313" key="15">
    <source>
        <dbReference type="EMBL" id="ALJ29704.1"/>
    </source>
</evidence>
<dbReference type="InterPro" id="IPR016174">
    <property type="entry name" value="Di-haem_cyt_TM"/>
</dbReference>
<evidence type="ECO:0000256" key="12">
    <source>
        <dbReference type="ARBA" id="ARBA00037975"/>
    </source>
</evidence>
<comment type="similarity">
    <text evidence="12">Belongs to the cytochrome b561 family.</text>
</comment>
<evidence type="ECO:0000256" key="11">
    <source>
        <dbReference type="ARBA" id="ARBA00023136"/>
    </source>
</evidence>
<keyword evidence="3" id="KW-0813">Transport</keyword>
<feature type="transmembrane region" description="Helical" evidence="13">
    <location>
        <begin position="115"/>
        <end position="134"/>
    </location>
</feature>
<dbReference type="OrthoDB" id="8589936at2"/>
<evidence type="ECO:0000256" key="3">
    <source>
        <dbReference type="ARBA" id="ARBA00022448"/>
    </source>
</evidence>
<dbReference type="Proteomes" id="UP000061010">
    <property type="component" value="Chromosome"/>
</dbReference>
<evidence type="ECO:0000256" key="5">
    <source>
        <dbReference type="ARBA" id="ARBA00022617"/>
    </source>
</evidence>
<dbReference type="InterPro" id="IPR052168">
    <property type="entry name" value="Cytochrome_b561_oxidase"/>
</dbReference>
<evidence type="ECO:0000256" key="1">
    <source>
        <dbReference type="ARBA" id="ARBA00001970"/>
    </source>
</evidence>
<dbReference type="Pfam" id="PF01292">
    <property type="entry name" value="Ni_hydr_CYTB"/>
    <property type="match status" value="1"/>
</dbReference>
<evidence type="ECO:0000313" key="16">
    <source>
        <dbReference type="Proteomes" id="UP000061010"/>
    </source>
</evidence>
<proteinExistence type="inferred from homology"/>
<organism evidence="15 16">
    <name type="scientific">Stenotrophomonas acidaminiphila</name>
    <dbReference type="NCBI Taxonomy" id="128780"/>
    <lineage>
        <taxon>Bacteria</taxon>
        <taxon>Pseudomonadati</taxon>
        <taxon>Pseudomonadota</taxon>
        <taxon>Gammaproteobacteria</taxon>
        <taxon>Lysobacterales</taxon>
        <taxon>Lysobacteraceae</taxon>
        <taxon>Stenotrophomonas</taxon>
    </lineage>
</organism>
<evidence type="ECO:0000256" key="10">
    <source>
        <dbReference type="ARBA" id="ARBA00023004"/>
    </source>
</evidence>
<feature type="transmembrane region" description="Helical" evidence="13">
    <location>
        <begin position="12"/>
        <end position="34"/>
    </location>
</feature>
<name>A0A0S1B3P6_9GAMM</name>
<protein>
    <submittedName>
        <fullName evidence="15">Cytochrome b-561 transmembrane protein</fullName>
    </submittedName>
</protein>
<reference evidence="15 16" key="1">
    <citation type="journal article" date="2015" name="Genome Announc.">
        <title>Complete Genome Sequencing of Stenotrophomonas acidaminiphila ZAC14D2_NAIMI4_2, a Multidrug-Resistant Strain Isolated from Sediments of a Polluted River in Mexico, Uncovers New Antibiotic Resistance Genes and a Novel Class-II Lasso Peptide Biosynthesis Gene Cluster.</title>
        <authorList>
            <person name="Vinuesa P."/>
            <person name="Ochoa-Sanchez L.E."/>
        </authorList>
    </citation>
    <scope>NUCLEOTIDE SEQUENCE [LARGE SCALE GENOMIC DNA]</scope>
    <source>
        <strain evidence="15 16">ZAC14D2_NAIMI4_2</strain>
    </source>
</reference>
<feature type="domain" description="Cytochrome b561 bacterial/Ni-hydrogenase" evidence="14">
    <location>
        <begin position="6"/>
        <end position="175"/>
    </location>
</feature>
<evidence type="ECO:0000256" key="6">
    <source>
        <dbReference type="ARBA" id="ARBA00022692"/>
    </source>
</evidence>
<dbReference type="GO" id="GO:0005886">
    <property type="term" value="C:plasma membrane"/>
    <property type="evidence" value="ECO:0007669"/>
    <property type="project" value="UniProtKB-SubCell"/>
</dbReference>
<sequence>MKHETYNRWSIGLHWLMLLLFVLAYASIELRGIFEKGTAQRELMKSAHFSMGLAILALVWVRMIARMLTTTPPIVPAPPAWQRWAATAVHLLLYVFMIAQPLLGWLVLSAAGKPVPFFGLALPPLVATDTTLAGTLKELHETLGSVGYWLIGIHALAALLHHYVMKDNTLRRMMPSAGRHAGAHRA</sequence>
<feature type="transmembrane region" description="Helical" evidence="13">
    <location>
        <begin position="46"/>
        <end position="65"/>
    </location>
</feature>
<gene>
    <name evidence="15" type="ORF">AOT14_33640</name>
</gene>
<evidence type="ECO:0000256" key="2">
    <source>
        <dbReference type="ARBA" id="ARBA00004651"/>
    </source>
</evidence>
<dbReference type="SUPFAM" id="SSF81342">
    <property type="entry name" value="Transmembrane di-heme cytochromes"/>
    <property type="match status" value="1"/>
</dbReference>
<dbReference type="GO" id="GO:0022904">
    <property type="term" value="P:respiratory electron transport chain"/>
    <property type="evidence" value="ECO:0007669"/>
    <property type="project" value="InterPro"/>
</dbReference>
<comment type="subcellular location">
    <subcellularLocation>
        <location evidence="2">Cell membrane</location>
        <topology evidence="2">Multi-pass membrane protein</topology>
    </subcellularLocation>
</comment>
<dbReference type="PANTHER" id="PTHR30529">
    <property type="entry name" value="CYTOCHROME B561"/>
    <property type="match status" value="1"/>
</dbReference>
<evidence type="ECO:0000256" key="13">
    <source>
        <dbReference type="SAM" id="Phobius"/>
    </source>
</evidence>
<evidence type="ECO:0000256" key="4">
    <source>
        <dbReference type="ARBA" id="ARBA00022475"/>
    </source>
</evidence>
<keyword evidence="9 13" id="KW-1133">Transmembrane helix</keyword>
<keyword evidence="16" id="KW-1185">Reference proteome</keyword>
<dbReference type="AlphaFoldDB" id="A0A0S1B3P6"/>
<keyword evidence="8" id="KW-0249">Electron transport</keyword>
<dbReference type="PATRIC" id="fig|128780.6.peg.3404"/>
<dbReference type="KEGG" id="sacz:AOT14_33640"/>
<keyword evidence="4" id="KW-1003">Cell membrane</keyword>
<dbReference type="EMBL" id="CP012900">
    <property type="protein sequence ID" value="ALJ29704.1"/>
    <property type="molecule type" value="Genomic_DNA"/>
</dbReference>
<feature type="transmembrane region" description="Helical" evidence="13">
    <location>
        <begin position="85"/>
        <end position="108"/>
    </location>
</feature>
<keyword evidence="11 13" id="KW-0472">Membrane</keyword>
<keyword evidence="6 13" id="KW-0812">Transmembrane</keyword>
<evidence type="ECO:0000256" key="8">
    <source>
        <dbReference type="ARBA" id="ARBA00022982"/>
    </source>
</evidence>
<keyword evidence="10" id="KW-0408">Iron</keyword>